<name>A0A4S9VJJ2_AURPU</name>
<keyword evidence="9 25" id="KW-0347">Helicase</keyword>
<keyword evidence="14" id="KW-0413">Isomerase</keyword>
<gene>
    <name evidence="25" type="ORF">D6C90_01311</name>
</gene>
<evidence type="ECO:0000256" key="17">
    <source>
        <dbReference type="ARBA" id="ARBA00029709"/>
    </source>
</evidence>
<dbReference type="PANTHER" id="PTHR11472">
    <property type="entry name" value="DNA REPAIR DEAD HELICASE RAD3/XP-D SUBFAMILY MEMBER"/>
    <property type="match status" value="1"/>
</dbReference>
<evidence type="ECO:0000256" key="22">
    <source>
        <dbReference type="ARBA" id="ARBA00048954"/>
    </source>
</evidence>
<evidence type="ECO:0000256" key="9">
    <source>
        <dbReference type="ARBA" id="ARBA00022806"/>
    </source>
</evidence>
<dbReference type="InterPro" id="IPR027417">
    <property type="entry name" value="P-loop_NTPase"/>
</dbReference>
<dbReference type="GO" id="GO:0043139">
    <property type="term" value="F:5'-3' DNA helicase activity"/>
    <property type="evidence" value="ECO:0007669"/>
    <property type="project" value="UniProtKB-EC"/>
</dbReference>
<dbReference type="SMART" id="SM00491">
    <property type="entry name" value="HELICc2"/>
    <property type="match status" value="1"/>
</dbReference>
<feature type="compositionally biased region" description="Basic and acidic residues" evidence="23">
    <location>
        <begin position="146"/>
        <end position="156"/>
    </location>
</feature>
<accession>A0A4S9VJJ2</accession>
<keyword evidence="13" id="KW-0238">DNA-binding</keyword>
<evidence type="ECO:0000256" key="18">
    <source>
        <dbReference type="ARBA" id="ARBA00044969"/>
    </source>
</evidence>
<evidence type="ECO:0000256" key="15">
    <source>
        <dbReference type="ARBA" id="ARBA00023242"/>
    </source>
</evidence>
<dbReference type="GO" id="GO:0016818">
    <property type="term" value="F:hydrolase activity, acting on acid anhydrides, in phosphorus-containing anhydrides"/>
    <property type="evidence" value="ECO:0007669"/>
    <property type="project" value="InterPro"/>
</dbReference>
<evidence type="ECO:0000256" key="14">
    <source>
        <dbReference type="ARBA" id="ARBA00023235"/>
    </source>
</evidence>
<dbReference type="GO" id="GO:0034085">
    <property type="term" value="P:establishment of sister chromatid cohesion"/>
    <property type="evidence" value="ECO:0007669"/>
    <property type="project" value="TreeGrafter"/>
</dbReference>
<keyword evidence="12" id="KW-0411">Iron-sulfur</keyword>
<evidence type="ECO:0000256" key="4">
    <source>
        <dbReference type="ARBA" id="ARBA00016387"/>
    </source>
</evidence>
<dbReference type="EC" id="5.6.2.3" evidence="18"/>
<evidence type="ECO:0000256" key="23">
    <source>
        <dbReference type="SAM" id="MobiDB-lite"/>
    </source>
</evidence>
<evidence type="ECO:0000256" key="5">
    <source>
        <dbReference type="ARBA" id="ARBA00017386"/>
    </source>
</evidence>
<evidence type="ECO:0000256" key="12">
    <source>
        <dbReference type="ARBA" id="ARBA00023014"/>
    </source>
</evidence>
<dbReference type="EMBL" id="QZBN01000056">
    <property type="protein sequence ID" value="THZ52203.1"/>
    <property type="molecule type" value="Genomic_DNA"/>
</dbReference>
<comment type="similarity">
    <text evidence="3">Belongs to the DEAD box helicase family. DEAH subfamily. DDX11/CHL1 sub-subfamily.</text>
</comment>
<evidence type="ECO:0000256" key="1">
    <source>
        <dbReference type="ARBA" id="ARBA00001966"/>
    </source>
</evidence>
<dbReference type="InterPro" id="IPR045028">
    <property type="entry name" value="DinG/Rad3-like"/>
</dbReference>
<sequence length="871" mass="97357">MEGAAKFYHPYEPYDIQLEFMRTLYECIDQGKIGIFESPTGTGKSLSLACGSLTWLRDHKRKEFDESIAAIEGGQLAPRQILAYLADQVLDDDEPEWMVQHSREEKKSQVIQKRAELEAKLEKIRQHERKVRDRQENGPPLTKKRKLDDDSGKDVDIVDEEQFALDDYESDNEGTKSSKANNGDADLGLSKETQALMQKLGYGLSALPKPEDVEAEDELKIYFCSRTHSQLSQFVNELKRIDLPAAIPAVQEEIKKKDKLHEELKHLSLGARKNLCINSKVSSLKSTTAINERCLELQDAKTPKEKKCLFVPNKENEGTVLDFQHHALAKIRDIEDLGSLGKKLGVCPYYATRPAVKPSEIVTLPYPLLLQKTAREALGLSLKNHIVIIDEAHNLMDAISSIHTVEVSLQQLQLARAQLTAYLQRFRNRLKGKNRVYVTQVVRLLDSIANFLSTLDIKKGSEGTVQATEFLKGKGVDQINLYKLMHYLQESKLARKVEGYVSLEQQKQQNINAAGVGKEVTVPVLTHITNLFMVLTNPAREGRLFYTVGADKAETKVKYMLLDPSEHFREIVEEARAVILAGGTMSPMSDYLTRLFPYLDNSRITTLSCGHVISTTNLFVSPIISSHNNTDFNFTFPSRNSPSTITALGESILQLLPSIPNGCVAFFPSYSYMDQVITSWQKSPSPSQPSLWTRMQKQKALFKESQAAGTEDVLTSYTSAVNTTQKGAFLLAVLNGRLSEGINFSDRLGRCVMVVGLPYANPNTAEQKAKIAYIEGKAVAAGQAAKEAAREFADNNCMRSVNQAIGRAVRHKGDWSAILLFDARYAQKRIQEKLPGWIKASLGDGMGAGRKFRDVEVGLKAFYARKKAEET</sequence>
<dbReference type="SMART" id="SM00488">
    <property type="entry name" value="DEXDc2"/>
    <property type="match status" value="1"/>
</dbReference>
<dbReference type="AlphaFoldDB" id="A0A4S9VJJ2"/>
<evidence type="ECO:0000256" key="19">
    <source>
        <dbReference type="ARBA" id="ARBA00044998"/>
    </source>
</evidence>
<dbReference type="GO" id="GO:0046872">
    <property type="term" value="F:metal ion binding"/>
    <property type="evidence" value="ECO:0007669"/>
    <property type="project" value="UniProtKB-KW"/>
</dbReference>
<dbReference type="GO" id="GO:0005524">
    <property type="term" value="F:ATP binding"/>
    <property type="evidence" value="ECO:0007669"/>
    <property type="project" value="UniProtKB-KW"/>
</dbReference>
<dbReference type="GO" id="GO:0003677">
    <property type="term" value="F:DNA binding"/>
    <property type="evidence" value="ECO:0007669"/>
    <property type="project" value="UniProtKB-KW"/>
</dbReference>
<dbReference type="InterPro" id="IPR006555">
    <property type="entry name" value="ATP-dep_Helicase_C"/>
</dbReference>
<evidence type="ECO:0000256" key="3">
    <source>
        <dbReference type="ARBA" id="ARBA00008435"/>
    </source>
</evidence>
<evidence type="ECO:0000256" key="21">
    <source>
        <dbReference type="ARBA" id="ARBA00045702"/>
    </source>
</evidence>
<dbReference type="InterPro" id="IPR006554">
    <property type="entry name" value="Helicase-like_DEXD_c2"/>
</dbReference>
<comment type="caution">
    <text evidence="25">The sequence shown here is derived from an EMBL/GenBank/DDBJ whole genome shotgun (WGS) entry which is preliminary data.</text>
</comment>
<dbReference type="GO" id="GO:0005634">
    <property type="term" value="C:nucleus"/>
    <property type="evidence" value="ECO:0007669"/>
    <property type="project" value="UniProtKB-SubCell"/>
</dbReference>
<protein>
    <recommendedName>
        <fullName evidence="5">ATP-dependent DNA helicase CHL1</fullName>
        <ecNumber evidence="18">5.6.2.3</ecNumber>
    </recommendedName>
    <alternativeName>
        <fullName evidence="4">ATP-dependent DNA helicase chl1</fullName>
    </alternativeName>
    <alternativeName>
        <fullName evidence="17">Chromosome loss protein 1</fullName>
    </alternativeName>
    <alternativeName>
        <fullName evidence="19 20">DNA 5'-3' helicase CHL1</fullName>
    </alternativeName>
</protein>
<dbReference type="NCBIfam" id="TIGR00604">
    <property type="entry name" value="rad3"/>
    <property type="match status" value="1"/>
</dbReference>
<dbReference type="Pfam" id="PF06733">
    <property type="entry name" value="DEAD_2"/>
    <property type="match status" value="1"/>
</dbReference>
<evidence type="ECO:0000256" key="20">
    <source>
        <dbReference type="ARBA" id="ARBA00045008"/>
    </source>
</evidence>
<proteinExistence type="inferred from homology"/>
<reference evidence="25 26" key="1">
    <citation type="submission" date="2018-10" db="EMBL/GenBank/DDBJ databases">
        <title>Fifty Aureobasidium pullulans genomes reveal a recombining polyextremotolerant generalist.</title>
        <authorList>
            <person name="Gostincar C."/>
            <person name="Turk M."/>
            <person name="Zajc J."/>
            <person name="Gunde-Cimerman N."/>
        </authorList>
    </citation>
    <scope>NUCLEOTIDE SEQUENCE [LARGE SCALE GENOMIC DNA]</scope>
    <source>
        <strain evidence="25 26">EXF-3844</strain>
    </source>
</reference>
<dbReference type="PROSITE" id="PS51193">
    <property type="entry name" value="HELICASE_ATP_BIND_2"/>
    <property type="match status" value="1"/>
</dbReference>
<evidence type="ECO:0000256" key="10">
    <source>
        <dbReference type="ARBA" id="ARBA00022840"/>
    </source>
</evidence>
<keyword evidence="10" id="KW-0067">ATP-binding</keyword>
<evidence type="ECO:0000256" key="7">
    <source>
        <dbReference type="ARBA" id="ARBA00022741"/>
    </source>
</evidence>
<keyword evidence="8" id="KW-0378">Hydrolase</keyword>
<feature type="compositionally biased region" description="Acidic residues" evidence="23">
    <location>
        <begin position="157"/>
        <end position="172"/>
    </location>
</feature>
<comment type="function">
    <text evidence="21">ATP-dependent DNA helicase important for chromosome transmission and normal cell cycle progression in G(2)/M. May have a role in changing DNA topology to allow the loading of proteins involved in maintaining sister chromatid cohesion in the vicinity of the centromeres. Has a specific role in chromosome segregation during meiosis II.</text>
</comment>
<evidence type="ECO:0000256" key="6">
    <source>
        <dbReference type="ARBA" id="ARBA00022723"/>
    </source>
</evidence>
<comment type="subcellular location">
    <subcellularLocation>
        <location evidence="2">Nucleus</location>
    </subcellularLocation>
</comment>
<comment type="catalytic activity">
    <reaction evidence="22">
        <text>ATP + H2O = ADP + phosphate + H(+)</text>
        <dbReference type="Rhea" id="RHEA:13065"/>
        <dbReference type="ChEBI" id="CHEBI:15377"/>
        <dbReference type="ChEBI" id="CHEBI:15378"/>
        <dbReference type="ChEBI" id="CHEBI:30616"/>
        <dbReference type="ChEBI" id="CHEBI:43474"/>
        <dbReference type="ChEBI" id="CHEBI:456216"/>
        <dbReference type="EC" id="5.6.2.3"/>
    </reaction>
</comment>
<evidence type="ECO:0000256" key="8">
    <source>
        <dbReference type="ARBA" id="ARBA00022801"/>
    </source>
</evidence>
<evidence type="ECO:0000256" key="11">
    <source>
        <dbReference type="ARBA" id="ARBA00023004"/>
    </source>
</evidence>
<dbReference type="FunFam" id="3.40.50.300:FF:002774">
    <property type="entry name" value="ATP-dependent DNA helicase chl1"/>
    <property type="match status" value="1"/>
</dbReference>
<dbReference type="SUPFAM" id="SSF52540">
    <property type="entry name" value="P-loop containing nucleoside triphosphate hydrolases"/>
    <property type="match status" value="1"/>
</dbReference>
<feature type="region of interest" description="Disordered" evidence="23">
    <location>
        <begin position="122"/>
        <end position="187"/>
    </location>
</feature>
<keyword evidence="6" id="KW-0479">Metal-binding</keyword>
<keyword evidence="7" id="KW-0547">Nucleotide-binding</keyword>
<keyword evidence="16" id="KW-0131">Cell cycle</keyword>
<dbReference type="InterPro" id="IPR013020">
    <property type="entry name" value="Rad3/Chl1-like"/>
</dbReference>
<evidence type="ECO:0000256" key="16">
    <source>
        <dbReference type="ARBA" id="ARBA00023306"/>
    </source>
</evidence>
<evidence type="ECO:0000259" key="24">
    <source>
        <dbReference type="PROSITE" id="PS51193"/>
    </source>
</evidence>
<dbReference type="GO" id="GO:0051536">
    <property type="term" value="F:iron-sulfur cluster binding"/>
    <property type="evidence" value="ECO:0007669"/>
    <property type="project" value="UniProtKB-KW"/>
</dbReference>
<evidence type="ECO:0000256" key="13">
    <source>
        <dbReference type="ARBA" id="ARBA00023125"/>
    </source>
</evidence>
<keyword evidence="11" id="KW-0408">Iron</keyword>
<dbReference type="Gene3D" id="3.40.50.300">
    <property type="entry name" value="P-loop containing nucleotide triphosphate hydrolases"/>
    <property type="match status" value="3"/>
</dbReference>
<organism evidence="25 26">
    <name type="scientific">Aureobasidium pullulans</name>
    <name type="common">Black yeast</name>
    <name type="synonym">Pullularia pullulans</name>
    <dbReference type="NCBI Taxonomy" id="5580"/>
    <lineage>
        <taxon>Eukaryota</taxon>
        <taxon>Fungi</taxon>
        <taxon>Dikarya</taxon>
        <taxon>Ascomycota</taxon>
        <taxon>Pezizomycotina</taxon>
        <taxon>Dothideomycetes</taxon>
        <taxon>Dothideomycetidae</taxon>
        <taxon>Dothideales</taxon>
        <taxon>Saccotheciaceae</taxon>
        <taxon>Aureobasidium</taxon>
    </lineage>
</organism>
<dbReference type="Pfam" id="PF13307">
    <property type="entry name" value="Helicase_C_2"/>
    <property type="match status" value="1"/>
</dbReference>
<evidence type="ECO:0000256" key="2">
    <source>
        <dbReference type="ARBA" id="ARBA00004123"/>
    </source>
</evidence>
<dbReference type="PROSITE" id="PS00690">
    <property type="entry name" value="DEAH_ATP_HELICASE"/>
    <property type="match status" value="1"/>
</dbReference>
<dbReference type="Proteomes" id="UP000310121">
    <property type="component" value="Unassembled WGS sequence"/>
</dbReference>
<evidence type="ECO:0000313" key="26">
    <source>
        <dbReference type="Proteomes" id="UP000310121"/>
    </source>
</evidence>
<dbReference type="GO" id="GO:0006139">
    <property type="term" value="P:nucleobase-containing compound metabolic process"/>
    <property type="evidence" value="ECO:0007669"/>
    <property type="project" value="InterPro"/>
</dbReference>
<keyword evidence="15" id="KW-0539">Nucleus</keyword>
<feature type="domain" description="Helicase ATP-binding" evidence="24">
    <location>
        <begin position="3"/>
        <end position="442"/>
    </location>
</feature>
<dbReference type="InterPro" id="IPR014013">
    <property type="entry name" value="Helic_SF1/SF2_ATP-bd_DinG/Rad3"/>
</dbReference>
<dbReference type="InterPro" id="IPR010614">
    <property type="entry name" value="RAD3-like_helicase_DEAD"/>
</dbReference>
<dbReference type="GO" id="GO:0006974">
    <property type="term" value="P:DNA damage response"/>
    <property type="evidence" value="ECO:0007669"/>
    <property type="project" value="UniProtKB-ARBA"/>
</dbReference>
<dbReference type="InterPro" id="IPR002464">
    <property type="entry name" value="DNA/RNA_helicase_DEAH_CS"/>
</dbReference>
<feature type="compositionally biased region" description="Basic and acidic residues" evidence="23">
    <location>
        <begin position="122"/>
        <end position="136"/>
    </location>
</feature>
<dbReference type="PANTHER" id="PTHR11472:SF41">
    <property type="entry name" value="ATP-DEPENDENT DNA HELICASE DDX11-RELATED"/>
    <property type="match status" value="1"/>
</dbReference>
<comment type="cofactor">
    <cofactor evidence="1">
        <name>[4Fe-4S] cluster</name>
        <dbReference type="ChEBI" id="CHEBI:49883"/>
    </cofactor>
</comment>
<evidence type="ECO:0000313" key="25">
    <source>
        <dbReference type="EMBL" id="THZ52203.1"/>
    </source>
</evidence>